<organism evidence="1 2">
    <name type="scientific">Desulfosarcina ovata subsp. ovata</name>
    <dbReference type="NCBI Taxonomy" id="2752305"/>
    <lineage>
        <taxon>Bacteria</taxon>
        <taxon>Pseudomonadati</taxon>
        <taxon>Thermodesulfobacteriota</taxon>
        <taxon>Desulfobacteria</taxon>
        <taxon>Desulfobacterales</taxon>
        <taxon>Desulfosarcinaceae</taxon>
        <taxon>Desulfosarcina</taxon>
    </lineage>
</organism>
<reference evidence="1 2" key="1">
    <citation type="submission" date="2019-11" db="EMBL/GenBank/DDBJ databases">
        <title>Comparative genomics of hydrocarbon-degrading Desulfosarcina strains.</title>
        <authorList>
            <person name="Watanabe M."/>
            <person name="Kojima H."/>
            <person name="Fukui M."/>
        </authorList>
    </citation>
    <scope>NUCLEOTIDE SEQUENCE [LARGE SCALE GENOMIC DNA]</scope>
    <source>
        <strain evidence="2">oXyS1</strain>
    </source>
</reference>
<dbReference type="Proteomes" id="UP000422108">
    <property type="component" value="Chromosome"/>
</dbReference>
<dbReference type="EMBL" id="AP021879">
    <property type="protein sequence ID" value="BBO88926.1"/>
    <property type="molecule type" value="Genomic_DNA"/>
</dbReference>
<name>A0A5K8A8Y6_9BACT</name>
<dbReference type="Pfam" id="PF12675">
    <property type="entry name" value="DUF3795"/>
    <property type="match status" value="1"/>
</dbReference>
<dbReference type="RefSeq" id="WP_155310181.1">
    <property type="nucleotide sequence ID" value="NZ_AP021879.1"/>
</dbReference>
<dbReference type="AlphaFoldDB" id="A0A5K8A8Y6"/>
<evidence type="ECO:0000313" key="2">
    <source>
        <dbReference type="Proteomes" id="UP000422108"/>
    </source>
</evidence>
<accession>A0A5K8A8Y6</accession>
<gene>
    <name evidence="1" type="ORF">DSCOOX_21060</name>
</gene>
<dbReference type="InterPro" id="IPR024227">
    <property type="entry name" value="DUF3795"/>
</dbReference>
<evidence type="ECO:0008006" key="3">
    <source>
        <dbReference type="Google" id="ProtNLM"/>
    </source>
</evidence>
<sequence>MDHKKIKRALAPCGLSCESCFAYVDGDIRRASQRLKEKLGNFAPYAKFFETLMGDPVFRAYPDFKTMLDHLASENCRGCRNEQCRLFKNCGVRPCHQEKQVDFCYQCDEFPCERTNFDKPLYRTWVIINEKIRKDGIEPYYEKNRTGCRYP</sequence>
<proteinExistence type="predicted"/>
<protein>
    <recommendedName>
        <fullName evidence="3">DUF3795 domain-containing protein</fullName>
    </recommendedName>
</protein>
<evidence type="ECO:0000313" key="1">
    <source>
        <dbReference type="EMBL" id="BBO88926.1"/>
    </source>
</evidence>
<keyword evidence="2" id="KW-1185">Reference proteome</keyword>